<feature type="compositionally biased region" description="Basic residues" evidence="1">
    <location>
        <begin position="92"/>
        <end position="105"/>
    </location>
</feature>
<dbReference type="AlphaFoldDB" id="A0A6A6ARH1"/>
<keyword evidence="3" id="KW-1185">Reference proteome</keyword>
<evidence type="ECO:0000313" key="2">
    <source>
        <dbReference type="EMBL" id="KAF2133768.1"/>
    </source>
</evidence>
<evidence type="ECO:0000256" key="1">
    <source>
        <dbReference type="SAM" id="MobiDB-lite"/>
    </source>
</evidence>
<proteinExistence type="predicted"/>
<gene>
    <name evidence="2" type="ORF">P153DRAFT_98398</name>
</gene>
<accession>A0A6A6ARH1</accession>
<dbReference type="RefSeq" id="XP_033528155.1">
    <property type="nucleotide sequence ID" value="XM_033673536.1"/>
</dbReference>
<reference evidence="2" key="1">
    <citation type="journal article" date="2020" name="Stud. Mycol.">
        <title>101 Dothideomycetes genomes: a test case for predicting lifestyles and emergence of pathogens.</title>
        <authorList>
            <person name="Haridas S."/>
            <person name="Albert R."/>
            <person name="Binder M."/>
            <person name="Bloem J."/>
            <person name="Labutti K."/>
            <person name="Salamov A."/>
            <person name="Andreopoulos B."/>
            <person name="Baker S."/>
            <person name="Barry K."/>
            <person name="Bills G."/>
            <person name="Bluhm B."/>
            <person name="Cannon C."/>
            <person name="Castanera R."/>
            <person name="Culley D."/>
            <person name="Daum C."/>
            <person name="Ezra D."/>
            <person name="Gonzalez J."/>
            <person name="Henrissat B."/>
            <person name="Kuo A."/>
            <person name="Liang C."/>
            <person name="Lipzen A."/>
            <person name="Lutzoni F."/>
            <person name="Magnuson J."/>
            <person name="Mondo S."/>
            <person name="Nolan M."/>
            <person name="Ohm R."/>
            <person name="Pangilinan J."/>
            <person name="Park H.-J."/>
            <person name="Ramirez L."/>
            <person name="Alfaro M."/>
            <person name="Sun H."/>
            <person name="Tritt A."/>
            <person name="Yoshinaga Y."/>
            <person name="Zwiers L.-H."/>
            <person name="Turgeon B."/>
            <person name="Goodwin S."/>
            <person name="Spatafora J."/>
            <person name="Crous P."/>
            <person name="Grigoriev I."/>
        </authorList>
    </citation>
    <scope>NUCLEOTIDE SEQUENCE</scope>
    <source>
        <strain evidence="2">CBS 119687</strain>
    </source>
</reference>
<sequence length="168" mass="18831">MHDPNGNSYVPGLLENTAGFCDETQQSVTMSCQSRLQRHGQRAADHLGANQAAAMPVMCVLALGTITVKPFDKKTFNVPSRKKAIKAPQHYQIKRPTHPRTHTHHPCQSPHPARNARKKRKKKNFISPPPESSSRNGTRKSPRQRTDKDRPSTDSNLRRSSKREKPAG</sequence>
<evidence type="ECO:0000313" key="3">
    <source>
        <dbReference type="Proteomes" id="UP000799771"/>
    </source>
</evidence>
<feature type="compositionally biased region" description="Basic residues" evidence="1">
    <location>
        <begin position="114"/>
        <end position="124"/>
    </location>
</feature>
<protein>
    <submittedName>
        <fullName evidence="2">Uncharacterized protein</fullName>
    </submittedName>
</protein>
<dbReference type="GeneID" id="54413968"/>
<dbReference type="EMBL" id="ML977498">
    <property type="protein sequence ID" value="KAF2133768.1"/>
    <property type="molecule type" value="Genomic_DNA"/>
</dbReference>
<organism evidence="2 3">
    <name type="scientific">Dothidotthia symphoricarpi CBS 119687</name>
    <dbReference type="NCBI Taxonomy" id="1392245"/>
    <lineage>
        <taxon>Eukaryota</taxon>
        <taxon>Fungi</taxon>
        <taxon>Dikarya</taxon>
        <taxon>Ascomycota</taxon>
        <taxon>Pezizomycotina</taxon>
        <taxon>Dothideomycetes</taxon>
        <taxon>Pleosporomycetidae</taxon>
        <taxon>Pleosporales</taxon>
        <taxon>Dothidotthiaceae</taxon>
        <taxon>Dothidotthia</taxon>
    </lineage>
</organism>
<dbReference type="Proteomes" id="UP000799771">
    <property type="component" value="Unassembled WGS sequence"/>
</dbReference>
<feature type="region of interest" description="Disordered" evidence="1">
    <location>
        <begin position="71"/>
        <end position="168"/>
    </location>
</feature>
<name>A0A6A6ARH1_9PLEO</name>